<dbReference type="AlphaFoldDB" id="F0VQ99"/>
<dbReference type="GeneID" id="13445119"/>
<dbReference type="Pfam" id="PF10601">
    <property type="entry name" value="zf-LITAF-like"/>
    <property type="match status" value="1"/>
</dbReference>
<feature type="domain" description="LITAF" evidence="8">
    <location>
        <begin position="25"/>
        <end position="112"/>
    </location>
</feature>
<dbReference type="InterPro" id="IPR037519">
    <property type="entry name" value="LITAF_fam"/>
</dbReference>
<dbReference type="PROSITE" id="PS51837">
    <property type="entry name" value="LITAF"/>
    <property type="match status" value="1"/>
</dbReference>
<feature type="transmembrane region" description="Helical" evidence="7">
    <location>
        <begin position="66"/>
        <end position="91"/>
    </location>
</feature>
<name>F0VQ99_NEOCL</name>
<feature type="compositionally biased region" description="Low complexity" evidence="6">
    <location>
        <begin position="508"/>
        <end position="526"/>
    </location>
</feature>
<feature type="transmembrane region" description="Helical" evidence="7">
    <location>
        <begin position="140"/>
        <end position="161"/>
    </location>
</feature>
<gene>
    <name evidence="10" type="ORF">BN1204_063220</name>
    <name evidence="9" type="ORF">NCLIV_063220</name>
</gene>
<reference evidence="9" key="1">
    <citation type="submission" date="2011-02" db="EMBL/GenBank/DDBJ databases">
        <authorList>
            <person name="Aslett M."/>
        </authorList>
    </citation>
    <scope>NUCLEOTIDE SEQUENCE</scope>
    <source>
        <strain evidence="9">Liverpool</strain>
    </source>
</reference>
<keyword evidence="3" id="KW-0479">Metal-binding</keyword>
<feature type="compositionally biased region" description="Polar residues" evidence="6">
    <location>
        <begin position="710"/>
        <end position="720"/>
    </location>
</feature>
<evidence type="ECO:0000256" key="4">
    <source>
        <dbReference type="ARBA" id="ARBA00022833"/>
    </source>
</evidence>
<dbReference type="GO" id="GO:0008270">
    <property type="term" value="F:zinc ion binding"/>
    <property type="evidence" value="ECO:0007669"/>
    <property type="project" value="TreeGrafter"/>
</dbReference>
<feature type="compositionally biased region" description="Pro residues" evidence="6">
    <location>
        <begin position="731"/>
        <end position="742"/>
    </location>
</feature>
<proteinExistence type="inferred from homology"/>
<dbReference type="InParanoid" id="F0VQ99"/>
<reference evidence="10" key="4">
    <citation type="journal article" date="2015" name="PLoS ONE">
        <title>Comprehensive Evaluation of Toxoplasma gondii VEG and Neospora caninum LIV Genomes with Tachyzoite Stage Transcriptome and Proteome Defines Novel Transcript Features.</title>
        <authorList>
            <person name="Ramaprasad A."/>
            <person name="Mourier T."/>
            <person name="Naeem R."/>
            <person name="Malas T.B."/>
            <person name="Moussa E."/>
            <person name="Panigrahi A."/>
            <person name="Vermont S.J."/>
            <person name="Otto T.D."/>
            <person name="Wastling J."/>
            <person name="Pain A."/>
        </authorList>
    </citation>
    <scope>NUCLEOTIDE SEQUENCE</scope>
    <source>
        <strain evidence="10">Liverpool</strain>
    </source>
</reference>
<feature type="compositionally biased region" description="Basic and acidic residues" evidence="6">
    <location>
        <begin position="495"/>
        <end position="505"/>
    </location>
</feature>
<feature type="compositionally biased region" description="Basic and acidic residues" evidence="6">
    <location>
        <begin position="751"/>
        <end position="764"/>
    </location>
</feature>
<keyword evidence="7" id="KW-1133">Transmembrane helix</keyword>
<dbReference type="VEuPathDB" id="ToxoDB:NCLIV_063220"/>
<dbReference type="eggNOG" id="ENOG502S3NX">
    <property type="taxonomic scope" value="Eukaryota"/>
</dbReference>
<reference evidence="9" key="2">
    <citation type="submission" date="2011-03" db="EMBL/GenBank/DDBJ databases">
        <title>Comparative genomics and transcriptomics of Neospora caninum and Toxoplasma gondii.</title>
        <authorList>
            <person name="Reid A.J."/>
            <person name="Sohal A."/>
            <person name="Harris D."/>
            <person name="Quail M."/>
            <person name="Sanders M."/>
            <person name="Berriman M."/>
            <person name="Wastling J.M."/>
            <person name="Pain A."/>
        </authorList>
    </citation>
    <scope>NUCLEOTIDE SEQUENCE</scope>
    <source>
        <strain evidence="9">Liverpool</strain>
    </source>
</reference>
<dbReference type="EMBL" id="FR823393">
    <property type="protein sequence ID" value="CBZ55896.1"/>
    <property type="molecule type" value="Genomic_DNA"/>
</dbReference>
<keyword evidence="7" id="KW-0812">Transmembrane</keyword>
<evidence type="ECO:0000313" key="9">
    <source>
        <dbReference type="EMBL" id="CBZ55896.1"/>
    </source>
</evidence>
<dbReference type="Proteomes" id="UP000007494">
    <property type="component" value="Chromosome XII"/>
</dbReference>
<dbReference type="EMBL" id="LN714487">
    <property type="protein sequence ID" value="CEL70639.1"/>
    <property type="molecule type" value="Genomic_DNA"/>
</dbReference>
<feature type="compositionally biased region" description="Basic and acidic residues" evidence="6">
    <location>
        <begin position="681"/>
        <end position="696"/>
    </location>
</feature>
<evidence type="ECO:0000256" key="5">
    <source>
        <dbReference type="ARBA" id="ARBA00023136"/>
    </source>
</evidence>
<keyword evidence="11" id="KW-1185">Reference proteome</keyword>
<dbReference type="SMART" id="SM00714">
    <property type="entry name" value="LITAF"/>
    <property type="match status" value="1"/>
</dbReference>
<comment type="subcellular location">
    <subcellularLocation>
        <location evidence="1">Membrane</location>
        <topology evidence="1">Peripheral membrane protein</topology>
    </subcellularLocation>
</comment>
<keyword evidence="5 7" id="KW-0472">Membrane</keyword>
<evidence type="ECO:0000259" key="8">
    <source>
        <dbReference type="PROSITE" id="PS51837"/>
    </source>
</evidence>
<sequence length="789" mass="84156">MAPAWPIHVSRTPVPAPVPEPASPKDHGVSANRGGASSFGDAPVTTSCPHCHKAITTTISYRHSCVGVTICLLTALLLGWYAFCLVPFLWLGLKDAVHTCPSCRNLIHRHSRIHIPVSSLRDEVVTVKCGSCAVVLSRRYFLLFSVILFLILLFYVLRAGWLGSALDVIPKGPLIASSWRDFYQECGQRSQLGNPLSAAGNFREHFLGKTVKWEGLVKQVKEGTFSSNFLFLAMYPTMTNEGRGNVDSRSAGSLGSAGRGNSSLASLLFGDEGEEGGEMGDKGTGRGKGDGEQAGQRQEEEADLLSLDEENRGMQGDGADLALAFSEDLNGKVAQLVPGDKVAFEATLVELGRRQVIQSAFVRGVRLKDWVFARLYFSLSRGRPSLGRLWAVAVVETWEDRKKRLREKAEEESNFFQHLFPSFASPFGGFSPLSLMGSLGGRGVIVVRRRIITSDSPSPFSSVGPVWQSAGSLENDAGEGVVRVVSMAGTAGRSGEAHEGAETHNRKPTGSEGAAASEAAPGETGSNPGEGSFAMKLAQRAPTLFGGLVDASAGQDAQPWETLLQQLREKTEGKDSGGGVFASLHLDGEEDDLDHLQNDADSDLAKRLDSDTIWRGAWDEDHDIDVEEGFKHETPGAAPEETKPTQASKTPEAKTPQGKVFSVGKPQTQEAARGGQTKGVGKAEKVGKKPETRAASRGEASGQKAKRGAKTNQNAQTRNTGKPHSKKRAPPSSPPSPVPPPARQAAPSREAPSEKGPKEQEKAHGQQPASARSEGEAEAGRGVSLPPSS</sequence>
<evidence type="ECO:0000313" key="11">
    <source>
        <dbReference type="Proteomes" id="UP000007494"/>
    </source>
</evidence>
<evidence type="ECO:0000256" key="1">
    <source>
        <dbReference type="ARBA" id="ARBA00004170"/>
    </source>
</evidence>
<feature type="region of interest" description="Disordered" evidence="6">
    <location>
        <begin position="1"/>
        <end position="33"/>
    </location>
</feature>
<feature type="compositionally biased region" description="Basic and acidic residues" evidence="6">
    <location>
        <begin position="279"/>
        <end position="291"/>
    </location>
</feature>
<feature type="region of interest" description="Disordered" evidence="6">
    <location>
        <begin position="491"/>
        <end position="532"/>
    </location>
</feature>
<dbReference type="OMA" id="WPIHVSR"/>
<feature type="region of interest" description="Disordered" evidence="6">
    <location>
        <begin position="619"/>
        <end position="789"/>
    </location>
</feature>
<dbReference type="PANTHER" id="PTHR23292">
    <property type="entry name" value="LIPOPOLYSACCHARIDE-INDUCED TUMOR NECROSIS FACTOR-ALPHA FACTOR"/>
    <property type="match status" value="1"/>
</dbReference>
<dbReference type="InterPro" id="IPR006629">
    <property type="entry name" value="LITAF"/>
</dbReference>
<protein>
    <recommendedName>
        <fullName evidence="8">LITAF domain-containing protein</fullName>
    </recommendedName>
</protein>
<keyword evidence="4" id="KW-0862">Zinc</keyword>
<comment type="similarity">
    <text evidence="2">Belongs to the CDIP1/LITAF family.</text>
</comment>
<evidence type="ECO:0000256" key="7">
    <source>
        <dbReference type="SAM" id="Phobius"/>
    </source>
</evidence>
<dbReference type="OrthoDB" id="332114at2759"/>
<feature type="region of interest" description="Disordered" evidence="6">
    <location>
        <begin position="265"/>
        <end position="301"/>
    </location>
</feature>
<evidence type="ECO:0000256" key="3">
    <source>
        <dbReference type="ARBA" id="ARBA00022723"/>
    </source>
</evidence>
<dbReference type="GO" id="GO:0016020">
    <property type="term" value="C:membrane"/>
    <property type="evidence" value="ECO:0007669"/>
    <property type="project" value="UniProtKB-SubCell"/>
</dbReference>
<evidence type="ECO:0000313" key="10">
    <source>
        <dbReference type="EMBL" id="CEL70639.1"/>
    </source>
</evidence>
<evidence type="ECO:0000256" key="2">
    <source>
        <dbReference type="ARBA" id="ARBA00005975"/>
    </source>
</evidence>
<organism evidence="9 11">
    <name type="scientific">Neospora caninum (strain Liverpool)</name>
    <dbReference type="NCBI Taxonomy" id="572307"/>
    <lineage>
        <taxon>Eukaryota</taxon>
        <taxon>Sar</taxon>
        <taxon>Alveolata</taxon>
        <taxon>Apicomplexa</taxon>
        <taxon>Conoidasida</taxon>
        <taxon>Coccidia</taxon>
        <taxon>Eucoccidiorida</taxon>
        <taxon>Eimeriorina</taxon>
        <taxon>Sarcocystidae</taxon>
        <taxon>Neospora</taxon>
    </lineage>
</organism>
<accession>F0VQ99</accession>
<evidence type="ECO:0000256" key="6">
    <source>
        <dbReference type="SAM" id="MobiDB-lite"/>
    </source>
</evidence>
<reference evidence="11" key="3">
    <citation type="journal article" date="2012" name="PLoS Pathog.">
        <title>Comparative genomics of the apicomplexan parasites Toxoplasma gondii and Neospora caninum: Coccidia differing in host range and transmission strategy.</title>
        <authorList>
            <person name="Reid A.J."/>
            <person name="Vermont S.J."/>
            <person name="Cotton J.A."/>
            <person name="Harris D."/>
            <person name="Hill-Cawthorne G.A."/>
            <person name="Konen-Waisman S."/>
            <person name="Latham S.M."/>
            <person name="Mourier T."/>
            <person name="Norton R."/>
            <person name="Quail M.A."/>
            <person name="Sanders M."/>
            <person name="Shanmugam D."/>
            <person name="Sohal A."/>
            <person name="Wasmuth J.D."/>
            <person name="Brunk B."/>
            <person name="Grigg M.E."/>
            <person name="Howard J.C."/>
            <person name="Parkinson J."/>
            <person name="Roos D.S."/>
            <person name="Trees A.J."/>
            <person name="Berriman M."/>
            <person name="Pain A."/>
            <person name="Wastling J.M."/>
        </authorList>
    </citation>
    <scope>NUCLEOTIDE SEQUENCE [LARGE SCALE GENOMIC DNA]</scope>
    <source>
        <strain evidence="11">Liverpool</strain>
    </source>
</reference>
<dbReference type="PANTHER" id="PTHR23292:SF6">
    <property type="entry name" value="FI16602P1-RELATED"/>
    <property type="match status" value="1"/>
</dbReference>
<dbReference type="RefSeq" id="XP_003885922.1">
    <property type="nucleotide sequence ID" value="XM_003885873.1"/>
</dbReference>